<keyword evidence="2" id="KW-1185">Reference proteome</keyword>
<proteinExistence type="predicted"/>
<dbReference type="RefSeq" id="WP_311512479.1">
    <property type="nucleotide sequence ID" value="NZ_JAVREP010000009.1"/>
</dbReference>
<protein>
    <recommendedName>
        <fullName evidence="3">DUF2156 domain-containing protein</fullName>
    </recommendedName>
</protein>
<organism evidence="1 2">
    <name type="scientific">Nocardiopsis lambiniae</name>
    <dbReference type="NCBI Taxonomy" id="3075539"/>
    <lineage>
        <taxon>Bacteria</taxon>
        <taxon>Bacillati</taxon>
        <taxon>Actinomycetota</taxon>
        <taxon>Actinomycetes</taxon>
        <taxon>Streptosporangiales</taxon>
        <taxon>Nocardiopsidaceae</taxon>
        <taxon>Nocardiopsis</taxon>
    </lineage>
</organism>
<dbReference type="EMBL" id="JAVREP010000009">
    <property type="protein sequence ID" value="MDT0329875.1"/>
    <property type="molecule type" value="Genomic_DNA"/>
</dbReference>
<evidence type="ECO:0008006" key="3">
    <source>
        <dbReference type="Google" id="ProtNLM"/>
    </source>
</evidence>
<dbReference type="Proteomes" id="UP001183390">
    <property type="component" value="Unassembled WGS sequence"/>
</dbReference>
<accession>A0ABU2MBB7</accession>
<comment type="caution">
    <text evidence="1">The sequence shown here is derived from an EMBL/GenBank/DDBJ whole genome shotgun (WGS) entry which is preliminary data.</text>
</comment>
<sequence length="274" mass="30073">MTFSTLERVAAAGTDVNFARVERSLMGEPVYLGVGLDGSLTMTVRGDHLPTRYRLALGAFRFSQYLRLGWMDPARAAAGGRYIDRPAHDPRRDLHTLVVDRSDGTLVGYVGLSQPERFGLEADYAVRVDVDLAPGTERRRLWEAKRLVRRVGMGHGQLARNAPWWALLALTRAVTGLREGGELAAMIGDGAPDGSPAMLSLLDYDVRTIVAEARAENLSGLYGPMWRRGVSAVPFHAVPHPRQGPLLHRLENFLAMGRTGSVRDLLRTKGHADA</sequence>
<reference evidence="2" key="1">
    <citation type="submission" date="2023-07" db="EMBL/GenBank/DDBJ databases">
        <title>30 novel species of actinomycetes from the DSMZ collection.</title>
        <authorList>
            <person name="Nouioui I."/>
        </authorList>
    </citation>
    <scope>NUCLEOTIDE SEQUENCE [LARGE SCALE GENOMIC DNA]</scope>
    <source>
        <strain evidence="2">DSM 44743</strain>
    </source>
</reference>
<gene>
    <name evidence="1" type="ORF">RM479_15795</name>
</gene>
<evidence type="ECO:0000313" key="1">
    <source>
        <dbReference type="EMBL" id="MDT0329875.1"/>
    </source>
</evidence>
<name>A0ABU2MBB7_9ACTN</name>
<evidence type="ECO:0000313" key="2">
    <source>
        <dbReference type="Proteomes" id="UP001183390"/>
    </source>
</evidence>